<dbReference type="PANTHER" id="PTHR11559">
    <property type="entry name" value="CARBOXYLESTERASE"/>
    <property type="match status" value="1"/>
</dbReference>
<dbReference type="Gene3D" id="3.40.50.1820">
    <property type="entry name" value="alpha/beta hydrolase"/>
    <property type="match status" value="1"/>
</dbReference>
<dbReference type="Proteomes" id="UP000253104">
    <property type="component" value="Chromosome mHSR5_C"/>
</dbReference>
<dbReference type="EMBL" id="CP024904">
    <property type="protein sequence ID" value="AXF25947.1"/>
    <property type="molecule type" value="Genomic_DNA"/>
</dbReference>
<evidence type="ECO:0000259" key="1">
    <source>
        <dbReference type="Pfam" id="PF00135"/>
    </source>
</evidence>
<feature type="domain" description="Carboxylesterase type B" evidence="1">
    <location>
        <begin position="16"/>
        <end position="476"/>
    </location>
</feature>
<evidence type="ECO:0000313" key="2">
    <source>
        <dbReference type="EMBL" id="AXF25947.1"/>
    </source>
</evidence>
<reference evidence="2 3" key="1">
    <citation type="journal article" date="2018" name="ISME J.">
        <title>Involvement of Burkholderiaceae and sulfurous volatiles in disease-suppressive soils.</title>
        <authorList>
            <person name="Carrion V.J."/>
            <person name="Cordovez V."/>
            <person name="Tyc O."/>
            <person name="Etalo D.W."/>
            <person name="de Bruijn I."/>
            <person name="de Jager V.C."/>
            <person name="Medema M.H."/>
            <person name="Eberl L."/>
            <person name="Raaijmakers J.M."/>
        </authorList>
    </citation>
    <scope>NUCLEOTIDE SEQUENCE [LARGE SCALE GENOMIC DNA]</scope>
    <source>
        <strain evidence="3">mHSR5</strain>
    </source>
</reference>
<dbReference type="InterPro" id="IPR029058">
    <property type="entry name" value="AB_hydrolase_fold"/>
</dbReference>
<dbReference type="AlphaFoldDB" id="A0A2Z5NCR3"/>
<sequence length="479" mass="51919">MHEPKEVGMTGTILAQCDQGSLEGVTVDRVHTFYDIPYASDSGRFRPAGASVSWTGVRDCTRPGVVFPQMPSRLDFVMGPTSRGVEQSEDAFRLNIYTPGLEGNLPVIFWIHGGGFMTGGALGCYSGESIARTGRAVVVTMNYRLGVLGNLCMEGVSPGNLCVSDLELALRWVRTNIARFGGDPESIVAAGQSAGAWYSQLLAAMPTTHPLLNGIAMLSYPGIQPMKPAKAHALAVRMCESAGLVHTGEALATLPVERILQMQFETVMASAEFAEIPIAFMPVATGGVPADPGAAAQQHFRGKPVLIGWTRDETGSFFAGNPQALTATDEQALNKFRLEFGDAGEARYESVADDRFDRKPYAALVALSSEKLFESPGRRFAQGMTEAGSNVFAYRFDFPSPQPNVGACHCFELPFFFNNFGNWIDAPMLDGIDEKRSRELSKRIQAYFLNFVESGNPNGAELPRWNAFSDDGGGLMHWN</sequence>
<protein>
    <recommendedName>
        <fullName evidence="1">Carboxylesterase type B domain-containing protein</fullName>
    </recommendedName>
</protein>
<organism evidence="2 3">
    <name type="scientific">Burkholderia pyrrocinia</name>
    <name type="common">Pseudomonas pyrrocinia</name>
    <dbReference type="NCBI Taxonomy" id="60550"/>
    <lineage>
        <taxon>Bacteria</taxon>
        <taxon>Pseudomonadati</taxon>
        <taxon>Pseudomonadota</taxon>
        <taxon>Betaproteobacteria</taxon>
        <taxon>Burkholderiales</taxon>
        <taxon>Burkholderiaceae</taxon>
        <taxon>Burkholderia</taxon>
        <taxon>Burkholderia cepacia complex</taxon>
    </lineage>
</organism>
<dbReference type="Pfam" id="PF00135">
    <property type="entry name" value="COesterase"/>
    <property type="match status" value="1"/>
</dbReference>
<evidence type="ECO:0000313" key="3">
    <source>
        <dbReference type="Proteomes" id="UP000253104"/>
    </source>
</evidence>
<accession>A0A2Z5NCR3</accession>
<name>A0A2Z5NCR3_BURPY</name>
<gene>
    <name evidence="2" type="ORF">CUJ89_36795</name>
</gene>
<dbReference type="InterPro" id="IPR050309">
    <property type="entry name" value="Type-B_Carboxylest/Lipase"/>
</dbReference>
<proteinExistence type="predicted"/>
<dbReference type="SUPFAM" id="SSF53474">
    <property type="entry name" value="alpha/beta-Hydrolases"/>
    <property type="match status" value="1"/>
</dbReference>
<dbReference type="InterPro" id="IPR002018">
    <property type="entry name" value="CarbesteraseB"/>
</dbReference>